<sequence length="132" mass="14845">MAKIESKEVTINEKSTTLSKFLGNLNNLQKLMPEDKISDWESDEDSCRFQIKGLAKIGMRKSSEDSSKVVMESEGKNPFDFTLTINLDEKGDDTTAKILFDGKMNPFMKAMVEKPLTNFFNMLADKLAANHG</sequence>
<evidence type="ECO:0000313" key="2">
    <source>
        <dbReference type="Proteomes" id="UP000435357"/>
    </source>
</evidence>
<accession>A0A6N6M7V6</accession>
<dbReference type="Proteomes" id="UP000435357">
    <property type="component" value="Unassembled WGS sequence"/>
</dbReference>
<evidence type="ECO:0000313" key="1">
    <source>
        <dbReference type="EMBL" id="KAB1066178.1"/>
    </source>
</evidence>
<evidence type="ECO:0008006" key="3">
    <source>
        <dbReference type="Google" id="ProtNLM"/>
    </source>
</evidence>
<dbReference type="RefSeq" id="WP_151166166.1">
    <property type="nucleotide sequence ID" value="NZ_WACR01000001.1"/>
</dbReference>
<comment type="caution">
    <text evidence="1">The sequence shown here is derived from an EMBL/GenBank/DDBJ whole genome shotgun (WGS) entry which is preliminary data.</text>
</comment>
<gene>
    <name evidence="1" type="ORF">F3059_01515</name>
</gene>
<keyword evidence="2" id="KW-1185">Reference proteome</keyword>
<proteinExistence type="predicted"/>
<reference evidence="1 2" key="1">
    <citation type="submission" date="2019-09" db="EMBL/GenBank/DDBJ databases">
        <title>Genomes of Cryomorphaceae.</title>
        <authorList>
            <person name="Bowman J.P."/>
        </authorList>
    </citation>
    <scope>NUCLEOTIDE SEQUENCE [LARGE SCALE GENOMIC DNA]</scope>
    <source>
        <strain evidence="1 2">KCTC 52047</strain>
    </source>
</reference>
<organism evidence="1 2">
    <name type="scientific">Salibacter halophilus</name>
    <dbReference type="NCBI Taxonomy" id="1803916"/>
    <lineage>
        <taxon>Bacteria</taxon>
        <taxon>Pseudomonadati</taxon>
        <taxon>Bacteroidota</taxon>
        <taxon>Flavobacteriia</taxon>
        <taxon>Flavobacteriales</taxon>
        <taxon>Salibacteraceae</taxon>
        <taxon>Salibacter</taxon>
    </lineage>
</organism>
<dbReference type="EMBL" id="WACR01000001">
    <property type="protein sequence ID" value="KAB1066178.1"/>
    <property type="molecule type" value="Genomic_DNA"/>
</dbReference>
<protein>
    <recommendedName>
        <fullName evidence="3">SRPBCC family protein</fullName>
    </recommendedName>
</protein>
<dbReference type="OrthoDB" id="1011799at2"/>
<name>A0A6N6M7V6_9FLAO</name>
<dbReference type="AlphaFoldDB" id="A0A6N6M7V6"/>
<dbReference type="SUPFAM" id="SSF55961">
    <property type="entry name" value="Bet v1-like"/>
    <property type="match status" value="1"/>
</dbReference>